<dbReference type="PANTHER" id="PTHR11592">
    <property type="entry name" value="GLUTATHIONE PEROXIDASE"/>
    <property type="match status" value="1"/>
</dbReference>
<evidence type="ECO:0008006" key="6">
    <source>
        <dbReference type="Google" id="ProtNLM"/>
    </source>
</evidence>
<dbReference type="STRING" id="7719.ENSCINP00000031510"/>
<dbReference type="PROSITE" id="PS51355">
    <property type="entry name" value="GLUTATHIONE_PEROXID_3"/>
    <property type="match status" value="1"/>
</dbReference>
<reference evidence="4" key="3">
    <citation type="submission" date="2025-08" db="UniProtKB">
        <authorList>
            <consortium name="Ensembl"/>
        </authorList>
    </citation>
    <scope>IDENTIFICATION</scope>
</reference>
<sequence length="175" mass="20185">QYSVYSNQVFNLHKQNVNLSRFHNEVTLLINVATYLNYSYLHQHFNGRNFSVLAFPCDQFHLEEPGEDSEILNGLMYVRPGNGYVPHPKLNIFGKIKVNGRHEHTIYKNVKASCPPTTLNLGSTRNMYWNPVKSTDITWNFNKFLLDKNGVPRYRISSDASPTSLIPYITTMLSE</sequence>
<dbReference type="PANTHER" id="PTHR11592:SF81">
    <property type="entry name" value="GLUTATHIONE PEROXIDASE"/>
    <property type="match status" value="1"/>
</dbReference>
<keyword evidence="2" id="KW-0575">Peroxidase</keyword>
<dbReference type="InterPro" id="IPR000889">
    <property type="entry name" value="Glutathione_peroxidase"/>
</dbReference>
<dbReference type="HOGENOM" id="CLU_029507_2_1_1"/>
<dbReference type="Pfam" id="PF00255">
    <property type="entry name" value="GSHPx"/>
    <property type="match status" value="1"/>
</dbReference>
<evidence type="ECO:0000313" key="5">
    <source>
        <dbReference type="Proteomes" id="UP000008144"/>
    </source>
</evidence>
<dbReference type="Proteomes" id="UP000008144">
    <property type="component" value="Chromosome 3"/>
</dbReference>
<protein>
    <recommendedName>
        <fullName evidence="6">Glutathione peroxidase</fullName>
    </recommendedName>
</protein>
<dbReference type="SUPFAM" id="SSF52833">
    <property type="entry name" value="Thioredoxin-like"/>
    <property type="match status" value="1"/>
</dbReference>
<keyword evidence="5" id="KW-1185">Reference proteome</keyword>
<dbReference type="InParanoid" id="H2XPC7"/>
<evidence type="ECO:0000313" key="4">
    <source>
        <dbReference type="Ensembl" id="ENSCINP00000031510.1"/>
    </source>
</evidence>
<dbReference type="Ensembl" id="ENSCINT00000033901.1">
    <property type="protein sequence ID" value="ENSCINP00000031510.1"/>
    <property type="gene ID" value="ENSCING00000022619.1"/>
</dbReference>
<evidence type="ECO:0000256" key="3">
    <source>
        <dbReference type="ARBA" id="ARBA00023002"/>
    </source>
</evidence>
<dbReference type="OMA" id="INRSHEV"/>
<dbReference type="InterPro" id="IPR036249">
    <property type="entry name" value="Thioredoxin-like_sf"/>
</dbReference>
<name>H2XPC7_CIOIN</name>
<dbReference type="GO" id="GO:0004602">
    <property type="term" value="F:glutathione peroxidase activity"/>
    <property type="evidence" value="ECO:0000318"/>
    <property type="project" value="GO_Central"/>
</dbReference>
<dbReference type="EMBL" id="EAAA01001728">
    <property type="status" value="NOT_ANNOTATED_CDS"/>
    <property type="molecule type" value="Genomic_DNA"/>
</dbReference>
<comment type="similarity">
    <text evidence="1">Belongs to the glutathione peroxidase family.</text>
</comment>
<organism evidence="4 5">
    <name type="scientific">Ciona intestinalis</name>
    <name type="common">Transparent sea squirt</name>
    <name type="synonym">Ascidia intestinalis</name>
    <dbReference type="NCBI Taxonomy" id="7719"/>
    <lineage>
        <taxon>Eukaryota</taxon>
        <taxon>Metazoa</taxon>
        <taxon>Chordata</taxon>
        <taxon>Tunicata</taxon>
        <taxon>Ascidiacea</taxon>
        <taxon>Phlebobranchia</taxon>
        <taxon>Cionidae</taxon>
        <taxon>Ciona</taxon>
    </lineage>
</organism>
<dbReference type="PIRSF" id="PIRSF000303">
    <property type="entry name" value="Glutathion_perox"/>
    <property type="match status" value="1"/>
</dbReference>
<dbReference type="GeneTree" id="ENSGT00940000165034"/>
<reference evidence="4" key="2">
    <citation type="journal article" date="2008" name="Genome Biol.">
        <title>Improved genome assembly and evidence-based global gene model set for the chordate Ciona intestinalis: new insight into intron and operon populations.</title>
        <authorList>
            <person name="Satou Y."/>
            <person name="Mineta K."/>
            <person name="Ogasawara M."/>
            <person name="Sasakura Y."/>
            <person name="Shoguchi E."/>
            <person name="Ueno K."/>
            <person name="Yamada L."/>
            <person name="Matsumoto J."/>
            <person name="Wasserscheid J."/>
            <person name="Dewar K."/>
            <person name="Wiley G.B."/>
            <person name="Macmil S.L."/>
            <person name="Roe B.A."/>
            <person name="Zeller R.W."/>
            <person name="Hastings K.E."/>
            <person name="Lemaire P."/>
            <person name="Lindquist E."/>
            <person name="Endo T."/>
            <person name="Hotta K."/>
            <person name="Inaba K."/>
        </authorList>
    </citation>
    <scope>NUCLEOTIDE SEQUENCE [LARGE SCALE GENOMIC DNA]</scope>
    <source>
        <strain evidence="4">wild type</strain>
    </source>
</reference>
<dbReference type="GO" id="GO:0006979">
    <property type="term" value="P:response to oxidative stress"/>
    <property type="evidence" value="ECO:0007669"/>
    <property type="project" value="InterPro"/>
</dbReference>
<evidence type="ECO:0000256" key="2">
    <source>
        <dbReference type="ARBA" id="ARBA00022559"/>
    </source>
</evidence>
<proteinExistence type="inferred from homology"/>
<dbReference type="AlphaFoldDB" id="H2XPC7"/>
<reference evidence="5" key="1">
    <citation type="journal article" date="2002" name="Science">
        <title>The draft genome of Ciona intestinalis: insights into chordate and vertebrate origins.</title>
        <authorList>
            <person name="Dehal P."/>
            <person name="Satou Y."/>
            <person name="Campbell R.K."/>
            <person name="Chapman J."/>
            <person name="Degnan B."/>
            <person name="De Tomaso A."/>
            <person name="Davidson B."/>
            <person name="Di Gregorio A."/>
            <person name="Gelpke M."/>
            <person name="Goodstein D.M."/>
            <person name="Harafuji N."/>
            <person name="Hastings K.E."/>
            <person name="Ho I."/>
            <person name="Hotta K."/>
            <person name="Huang W."/>
            <person name="Kawashima T."/>
            <person name="Lemaire P."/>
            <person name="Martinez D."/>
            <person name="Meinertzhagen I.A."/>
            <person name="Necula S."/>
            <person name="Nonaka M."/>
            <person name="Putnam N."/>
            <person name="Rash S."/>
            <person name="Saiga H."/>
            <person name="Satake M."/>
            <person name="Terry A."/>
            <person name="Yamada L."/>
            <person name="Wang H.G."/>
            <person name="Awazu S."/>
            <person name="Azumi K."/>
            <person name="Boore J."/>
            <person name="Branno M."/>
            <person name="Chin-Bow S."/>
            <person name="DeSantis R."/>
            <person name="Doyle S."/>
            <person name="Francino P."/>
            <person name="Keys D.N."/>
            <person name="Haga S."/>
            <person name="Hayashi H."/>
            <person name="Hino K."/>
            <person name="Imai K.S."/>
            <person name="Inaba K."/>
            <person name="Kano S."/>
            <person name="Kobayashi K."/>
            <person name="Kobayashi M."/>
            <person name="Lee B.I."/>
            <person name="Makabe K.W."/>
            <person name="Manohar C."/>
            <person name="Matassi G."/>
            <person name="Medina M."/>
            <person name="Mochizuki Y."/>
            <person name="Mount S."/>
            <person name="Morishita T."/>
            <person name="Miura S."/>
            <person name="Nakayama A."/>
            <person name="Nishizaka S."/>
            <person name="Nomoto H."/>
            <person name="Ohta F."/>
            <person name="Oishi K."/>
            <person name="Rigoutsos I."/>
            <person name="Sano M."/>
            <person name="Sasaki A."/>
            <person name="Sasakura Y."/>
            <person name="Shoguchi E."/>
            <person name="Shin-i T."/>
            <person name="Spagnuolo A."/>
            <person name="Stainier D."/>
            <person name="Suzuki M.M."/>
            <person name="Tassy O."/>
            <person name="Takatori N."/>
            <person name="Tokuoka M."/>
            <person name="Yagi K."/>
            <person name="Yoshizaki F."/>
            <person name="Wada S."/>
            <person name="Zhang C."/>
            <person name="Hyatt P.D."/>
            <person name="Larimer F."/>
            <person name="Detter C."/>
            <person name="Doggett N."/>
            <person name="Glavina T."/>
            <person name="Hawkins T."/>
            <person name="Richardson P."/>
            <person name="Lucas S."/>
            <person name="Kohara Y."/>
            <person name="Levine M."/>
            <person name="Satoh N."/>
            <person name="Rokhsar D.S."/>
        </authorList>
    </citation>
    <scope>NUCLEOTIDE SEQUENCE [LARGE SCALE GENOMIC DNA]</scope>
</reference>
<keyword evidence="3" id="KW-0560">Oxidoreductase</keyword>
<accession>H2XPC7</accession>
<evidence type="ECO:0000256" key="1">
    <source>
        <dbReference type="ARBA" id="ARBA00006926"/>
    </source>
</evidence>
<dbReference type="Gene3D" id="3.40.30.10">
    <property type="entry name" value="Glutaredoxin"/>
    <property type="match status" value="1"/>
</dbReference>
<reference evidence="4" key="4">
    <citation type="submission" date="2025-09" db="UniProtKB">
        <authorList>
            <consortium name="Ensembl"/>
        </authorList>
    </citation>
    <scope>IDENTIFICATION</scope>
</reference>